<dbReference type="OrthoDB" id="2379112at2"/>
<dbReference type="PATRIC" id="fig|471514.4.peg.2583"/>
<protein>
    <recommendedName>
        <fullName evidence="4">Peptidase MA-like domain-containing protein</fullName>
    </recommendedName>
</protein>
<name>A0A0N8PP04_9BACL</name>
<sequence length="507" mass="54923">MGKQTDRIFHLTVAALAITLSAVSLGTMVYQRNPGWVHQWVKQSVPSNLVQPSQKTPSSGPAAVQKPGVSKTAPDKRTSTVTGQTKTGTSASDVAYKPQYHTSNNAMLIQVKGVGQDVTTADLQNVQNTLKKYNIVNLVSQSLQMNVYQAVYILVAKTPADYQQALSRLGVSTHDAKQFTLDTGGFTQGDTIIIPLYQNTTTPDLANSLCHELTHAFLNANVGNFPSWMNEGLAVTNGMHAQALAESNVEYAGYARQMAESILDAEKNGTLQPLVANEAKVLAGTASYDLELQDWLAVRDLIATKGYNAFSDYFYRLNLGESQSTAFVRSFGVSEQAFNTAFTNQLRVAASSPNDAVSIEFSIPSSYQGDIRFLQHGTTTWTGFQANAGITTINIANDGSLSPATQLTAPIQDSNPADPATLYINLDPVNPLTYNGQQVRNSGFAIDYHYGLYGYVNSWITLQNGKSLYFHGPSLFGVTLMNIQEQNPNQWLVGLMSPPAISGFTSS</sequence>
<dbReference type="EMBL" id="LJCO01000064">
    <property type="protein sequence ID" value="KPV42973.1"/>
    <property type="molecule type" value="Genomic_DNA"/>
</dbReference>
<evidence type="ECO:0008006" key="4">
    <source>
        <dbReference type="Google" id="ProtNLM"/>
    </source>
</evidence>
<gene>
    <name evidence="2" type="ORF">AN477_14975</name>
</gene>
<feature type="region of interest" description="Disordered" evidence="1">
    <location>
        <begin position="48"/>
        <end position="90"/>
    </location>
</feature>
<proteinExistence type="predicted"/>
<dbReference type="RefSeq" id="WP_054969970.1">
    <property type="nucleotide sequence ID" value="NZ_LJCO01000064.1"/>
</dbReference>
<feature type="compositionally biased region" description="Polar residues" evidence="1">
    <location>
        <begin position="48"/>
        <end position="59"/>
    </location>
</feature>
<organism evidence="2 3">
    <name type="scientific">Alicyclobacillus ferrooxydans</name>
    <dbReference type="NCBI Taxonomy" id="471514"/>
    <lineage>
        <taxon>Bacteria</taxon>
        <taxon>Bacillati</taxon>
        <taxon>Bacillota</taxon>
        <taxon>Bacilli</taxon>
        <taxon>Bacillales</taxon>
        <taxon>Alicyclobacillaceae</taxon>
        <taxon>Alicyclobacillus</taxon>
    </lineage>
</organism>
<evidence type="ECO:0000256" key="1">
    <source>
        <dbReference type="SAM" id="MobiDB-lite"/>
    </source>
</evidence>
<dbReference type="STRING" id="471514.AN477_14975"/>
<keyword evidence="3" id="KW-1185">Reference proteome</keyword>
<evidence type="ECO:0000313" key="2">
    <source>
        <dbReference type="EMBL" id="KPV42973.1"/>
    </source>
</evidence>
<accession>A0A0N8PP04</accession>
<evidence type="ECO:0000313" key="3">
    <source>
        <dbReference type="Proteomes" id="UP000050482"/>
    </source>
</evidence>
<dbReference type="AlphaFoldDB" id="A0A0N8PP04"/>
<reference evidence="2 3" key="1">
    <citation type="submission" date="2015-09" db="EMBL/GenBank/DDBJ databases">
        <title>Draft genome sequence of Alicyclobacillus ferrooxydans DSM 22381.</title>
        <authorList>
            <person name="Hemp J."/>
        </authorList>
    </citation>
    <scope>NUCLEOTIDE SEQUENCE [LARGE SCALE GENOMIC DNA]</scope>
    <source>
        <strain evidence="2 3">TC-34</strain>
    </source>
</reference>
<feature type="compositionally biased region" description="Low complexity" evidence="1">
    <location>
        <begin position="79"/>
        <end position="90"/>
    </location>
</feature>
<comment type="caution">
    <text evidence="2">The sequence shown here is derived from an EMBL/GenBank/DDBJ whole genome shotgun (WGS) entry which is preliminary data.</text>
</comment>
<dbReference type="Proteomes" id="UP000050482">
    <property type="component" value="Unassembled WGS sequence"/>
</dbReference>